<feature type="domain" description="VOC" evidence="1">
    <location>
        <begin position="137"/>
        <end position="253"/>
    </location>
</feature>
<dbReference type="RefSeq" id="WP_127934603.1">
    <property type="nucleotide sequence ID" value="NZ_SAUN01000001.1"/>
</dbReference>
<evidence type="ECO:0000259" key="1">
    <source>
        <dbReference type="PROSITE" id="PS51819"/>
    </source>
</evidence>
<dbReference type="InterPro" id="IPR037523">
    <property type="entry name" value="VOC_core"/>
</dbReference>
<dbReference type="InterPro" id="IPR052164">
    <property type="entry name" value="Anthracycline_SecMetBiosynth"/>
</dbReference>
<dbReference type="InterPro" id="IPR029068">
    <property type="entry name" value="Glyas_Bleomycin-R_OHBP_Dase"/>
</dbReference>
<evidence type="ECO:0000313" key="3">
    <source>
        <dbReference type="Proteomes" id="UP000284824"/>
    </source>
</evidence>
<dbReference type="OrthoDB" id="9793039at2"/>
<dbReference type="SUPFAM" id="SSF54593">
    <property type="entry name" value="Glyoxalase/Bleomycin resistance protein/Dihydroxybiphenyl dioxygenase"/>
    <property type="match status" value="2"/>
</dbReference>
<gene>
    <name evidence="2" type="ORF">EDD27_5167</name>
</gene>
<keyword evidence="3" id="KW-1185">Reference proteome</keyword>
<organism evidence="2 3">
    <name type="scientific">Nonomuraea polychroma</name>
    <dbReference type="NCBI Taxonomy" id="46176"/>
    <lineage>
        <taxon>Bacteria</taxon>
        <taxon>Bacillati</taxon>
        <taxon>Actinomycetota</taxon>
        <taxon>Actinomycetes</taxon>
        <taxon>Streptosporangiales</taxon>
        <taxon>Streptosporangiaceae</taxon>
        <taxon>Nonomuraea</taxon>
    </lineage>
</organism>
<dbReference type="PROSITE" id="PS51819">
    <property type="entry name" value="VOC"/>
    <property type="match status" value="2"/>
</dbReference>
<dbReference type="EMBL" id="SAUN01000001">
    <property type="protein sequence ID" value="RVX42532.1"/>
    <property type="molecule type" value="Genomic_DNA"/>
</dbReference>
<accession>A0A438M9Y4</accession>
<protein>
    <recommendedName>
        <fullName evidence="1">VOC domain-containing protein</fullName>
    </recommendedName>
</protein>
<feature type="domain" description="VOC" evidence="1">
    <location>
        <begin position="10"/>
        <end position="123"/>
    </location>
</feature>
<reference evidence="2 3" key="1">
    <citation type="submission" date="2019-01" db="EMBL/GenBank/DDBJ databases">
        <title>Sequencing the genomes of 1000 actinobacteria strains.</title>
        <authorList>
            <person name="Klenk H.-P."/>
        </authorList>
    </citation>
    <scope>NUCLEOTIDE SEQUENCE [LARGE SCALE GENOMIC DNA]</scope>
    <source>
        <strain evidence="2 3">DSM 43925</strain>
    </source>
</reference>
<dbReference type="Pfam" id="PF00903">
    <property type="entry name" value="Glyoxalase"/>
    <property type="match status" value="1"/>
</dbReference>
<comment type="caution">
    <text evidence="2">The sequence shown here is derived from an EMBL/GenBank/DDBJ whole genome shotgun (WGS) entry which is preliminary data.</text>
</comment>
<dbReference type="Gene3D" id="3.10.180.10">
    <property type="entry name" value="2,3-Dihydroxybiphenyl 1,2-Dioxygenase, domain 1"/>
    <property type="match status" value="2"/>
</dbReference>
<dbReference type="InterPro" id="IPR053863">
    <property type="entry name" value="Glyoxy/Ble-like_N"/>
</dbReference>
<dbReference type="PANTHER" id="PTHR33993">
    <property type="entry name" value="GLYOXALASE-RELATED"/>
    <property type="match status" value="1"/>
</dbReference>
<proteinExistence type="predicted"/>
<dbReference type="CDD" id="cd07247">
    <property type="entry name" value="SgaA_N_like"/>
    <property type="match status" value="2"/>
</dbReference>
<dbReference type="Proteomes" id="UP000284824">
    <property type="component" value="Unassembled WGS sequence"/>
</dbReference>
<sequence length="255" mass="27139">MLTTHYLPGTPCWIDVNSPDVDRSAAFYTGLFGWESLTLGPEHRDYRLCQVDGKTVAGISHATEDNPAAAWLTYFQTPDADTVAKTIEQAGGTVVAPPRDIEGQGRMAVFADPAGARFAVWQPGATKGLELVTEPGSLGWIELYVPDLAVARTFYEAVFGWSIQDMPMGDLSYPVVSPAGGGEESSMAGLAELEPGDSSHWLPFFEVPDCDATVAMAQQLGGTVRGPAMSYEGVGRIAVLIDPHGARFAVVTSAE</sequence>
<name>A0A438M9Y4_9ACTN</name>
<dbReference type="Pfam" id="PF22677">
    <property type="entry name" value="Ble-like_N"/>
    <property type="match status" value="1"/>
</dbReference>
<dbReference type="AlphaFoldDB" id="A0A438M9Y4"/>
<dbReference type="PANTHER" id="PTHR33993:SF10">
    <property type="entry name" value="CONSERVED PROTEIN"/>
    <property type="match status" value="1"/>
</dbReference>
<evidence type="ECO:0000313" key="2">
    <source>
        <dbReference type="EMBL" id="RVX42532.1"/>
    </source>
</evidence>
<dbReference type="InterPro" id="IPR004360">
    <property type="entry name" value="Glyas_Fos-R_dOase_dom"/>
</dbReference>